<dbReference type="STRING" id="100225.SAMN05421595_3092"/>
<dbReference type="InterPro" id="IPR015422">
    <property type="entry name" value="PyrdxlP-dep_Trfase_small"/>
</dbReference>
<dbReference type="InterPro" id="IPR015424">
    <property type="entry name" value="PyrdxlP-dep_Trfase"/>
</dbReference>
<dbReference type="InterPro" id="IPR000192">
    <property type="entry name" value="Aminotrans_V_dom"/>
</dbReference>
<keyword evidence="3" id="KW-0808">Transferase</keyword>
<gene>
    <name evidence="3" type="ORF">AUCHE_24_00190</name>
</gene>
<feature type="compositionally biased region" description="Polar residues" evidence="1">
    <location>
        <begin position="1"/>
        <end position="16"/>
    </location>
</feature>
<proteinExistence type="predicted"/>
<dbReference type="PANTHER" id="PTHR43686:SF1">
    <property type="entry name" value="AMINOTRAN_5 DOMAIN-CONTAINING PROTEIN"/>
    <property type="match status" value="1"/>
</dbReference>
<feature type="region of interest" description="Disordered" evidence="1">
    <location>
        <begin position="1"/>
        <end position="35"/>
    </location>
</feature>
<name>K6UNY8_9MICO</name>
<evidence type="ECO:0000259" key="2">
    <source>
        <dbReference type="Pfam" id="PF00266"/>
    </source>
</evidence>
<evidence type="ECO:0000313" key="4">
    <source>
        <dbReference type="Proteomes" id="UP000008495"/>
    </source>
</evidence>
<dbReference type="Pfam" id="PF00266">
    <property type="entry name" value="Aminotran_5"/>
    <property type="match status" value="1"/>
</dbReference>
<evidence type="ECO:0000256" key="1">
    <source>
        <dbReference type="SAM" id="MobiDB-lite"/>
    </source>
</evidence>
<sequence length="597" mass="65668">MTSAAQPQNLTDTPGSTLPGDPGEPHEPAAAPVETPLLRTIREAVIGDDLVMTGPYGPRRVTYADYTASGRALTFIEDFVRDAVLPSYANTHTESSGTGLQTTRLREDARRIIHECVGADDGDAVIFCGAGSTAAIDKMVGILGIRIPSELDDRHRLSDHIPADQRPVVFIGPYEHHSNELPWRESTADVIEIREDRDGHIDLEELEARLVEYADRPLKIGSFSAASNVTGIVTDTCAVATLLHRHGALSFWDFAAAGPYIDIDMHPCQQTFPDAHKDAVFLSPHKFVGGPSTPGVLVVRRELCRNRVPDVPGGGTVAYVNPVDHSYLPDVVHREEGGTPAIVESIRAGLVFDLKRAVGVDVIRAFEDHYLRRAVRSWTSHPQIEILGNLDAERLSITSFVVKAPSGKYLHHNFVVALLNDLFGIQSRGGCSCAGPYGHRLLGIDLEQSKEFEVEITGGCEGIKPGWVRVNFNYFVSERVVDYVVRAVELVAEEGWRLLPDYRFDPATGRWRHQAGPVEPPLRLSMLDWDEGRLTYPSSHVTAPERALAGYLDEAREIFAAAAADPHRDPQTWGVPAASAEFEHLRWFELPATSLDE</sequence>
<feature type="domain" description="Aminotransferase class V" evidence="2">
    <location>
        <begin position="63"/>
        <end position="440"/>
    </location>
</feature>
<dbReference type="RefSeq" id="WP_006504124.1">
    <property type="nucleotide sequence ID" value="NZ_BAGZ01000024.1"/>
</dbReference>
<dbReference type="OrthoDB" id="9804366at2"/>
<dbReference type="GO" id="GO:0008483">
    <property type="term" value="F:transaminase activity"/>
    <property type="evidence" value="ECO:0007669"/>
    <property type="project" value="UniProtKB-KW"/>
</dbReference>
<dbReference type="Proteomes" id="UP000008495">
    <property type="component" value="Unassembled WGS sequence"/>
</dbReference>
<keyword evidence="4" id="KW-1185">Reference proteome</keyword>
<dbReference type="PANTHER" id="PTHR43686">
    <property type="entry name" value="SULFURTRANSFERASE-RELATED"/>
    <property type="match status" value="1"/>
</dbReference>
<dbReference type="Gene3D" id="3.90.1150.10">
    <property type="entry name" value="Aspartate Aminotransferase, domain 1"/>
    <property type="match status" value="1"/>
</dbReference>
<dbReference type="SUPFAM" id="SSF53383">
    <property type="entry name" value="PLP-dependent transferases"/>
    <property type="match status" value="1"/>
</dbReference>
<keyword evidence="3" id="KW-0032">Aminotransferase</keyword>
<dbReference type="AlphaFoldDB" id="K6UNY8"/>
<dbReference type="Gene3D" id="3.40.640.10">
    <property type="entry name" value="Type I PLP-dependent aspartate aminotransferase-like (Major domain)"/>
    <property type="match status" value="1"/>
</dbReference>
<dbReference type="eggNOG" id="COG0520">
    <property type="taxonomic scope" value="Bacteria"/>
</dbReference>
<accession>K6UNY8</accession>
<dbReference type="InterPro" id="IPR015421">
    <property type="entry name" value="PyrdxlP-dep_Trfase_major"/>
</dbReference>
<organism evidence="3 4">
    <name type="scientific">Austwickia chelonae NBRC 105200</name>
    <dbReference type="NCBI Taxonomy" id="1184607"/>
    <lineage>
        <taxon>Bacteria</taxon>
        <taxon>Bacillati</taxon>
        <taxon>Actinomycetota</taxon>
        <taxon>Actinomycetes</taxon>
        <taxon>Micrococcales</taxon>
        <taxon>Dermatophilaceae</taxon>
        <taxon>Austwickia</taxon>
    </lineage>
</organism>
<protein>
    <submittedName>
        <fullName evidence="3">Putative aminotransferase</fullName>
    </submittedName>
</protein>
<dbReference type="EMBL" id="BAGZ01000024">
    <property type="protein sequence ID" value="GAB79366.1"/>
    <property type="molecule type" value="Genomic_DNA"/>
</dbReference>
<comment type="caution">
    <text evidence="3">The sequence shown here is derived from an EMBL/GenBank/DDBJ whole genome shotgun (WGS) entry which is preliminary data.</text>
</comment>
<reference evidence="3 4" key="1">
    <citation type="submission" date="2012-08" db="EMBL/GenBank/DDBJ databases">
        <title>Whole genome shotgun sequence of Austwickia chelonae NBRC 105200.</title>
        <authorList>
            <person name="Yoshida I."/>
            <person name="Hosoyama A."/>
            <person name="Tsuchikane K."/>
            <person name="Katsumata H."/>
            <person name="Ando Y."/>
            <person name="Ohji S."/>
            <person name="Hamada M."/>
            <person name="Tamura T."/>
            <person name="Yamazoe A."/>
            <person name="Yamazaki S."/>
            <person name="Fujita N."/>
        </authorList>
    </citation>
    <scope>NUCLEOTIDE SEQUENCE [LARGE SCALE GENOMIC DNA]</scope>
    <source>
        <strain evidence="3 4">NBRC 105200</strain>
    </source>
</reference>
<evidence type="ECO:0000313" key="3">
    <source>
        <dbReference type="EMBL" id="GAB79366.1"/>
    </source>
</evidence>